<reference evidence="1" key="1">
    <citation type="journal article" date="2020" name="Stud. Mycol.">
        <title>101 Dothideomycetes genomes: a test case for predicting lifestyles and emergence of pathogens.</title>
        <authorList>
            <person name="Haridas S."/>
            <person name="Albert R."/>
            <person name="Binder M."/>
            <person name="Bloem J."/>
            <person name="Labutti K."/>
            <person name="Salamov A."/>
            <person name="Andreopoulos B."/>
            <person name="Baker S."/>
            <person name="Barry K."/>
            <person name="Bills G."/>
            <person name="Bluhm B."/>
            <person name="Cannon C."/>
            <person name="Castanera R."/>
            <person name="Culley D."/>
            <person name="Daum C."/>
            <person name="Ezra D."/>
            <person name="Gonzalez J."/>
            <person name="Henrissat B."/>
            <person name="Kuo A."/>
            <person name="Liang C."/>
            <person name="Lipzen A."/>
            <person name="Lutzoni F."/>
            <person name="Magnuson J."/>
            <person name="Mondo S."/>
            <person name="Nolan M."/>
            <person name="Ohm R."/>
            <person name="Pangilinan J."/>
            <person name="Park H.-J."/>
            <person name="Ramirez L."/>
            <person name="Alfaro M."/>
            <person name="Sun H."/>
            <person name="Tritt A."/>
            <person name="Yoshinaga Y."/>
            <person name="Zwiers L.-H."/>
            <person name="Turgeon B."/>
            <person name="Goodwin S."/>
            <person name="Spatafora J."/>
            <person name="Crous P."/>
            <person name="Grigoriev I."/>
        </authorList>
    </citation>
    <scope>NUCLEOTIDE SEQUENCE</scope>
    <source>
        <strain evidence="1">CBS 130266</strain>
    </source>
</reference>
<dbReference type="AlphaFoldDB" id="A0A9P4TYD8"/>
<protein>
    <submittedName>
        <fullName evidence="1">Uncharacterized protein</fullName>
    </submittedName>
</protein>
<keyword evidence="2" id="KW-1185">Reference proteome</keyword>
<proteinExistence type="predicted"/>
<dbReference type="Proteomes" id="UP000800235">
    <property type="component" value="Unassembled WGS sequence"/>
</dbReference>
<dbReference type="PANTHER" id="PTHR33973:SF4">
    <property type="entry name" value="OS07G0153300 PROTEIN"/>
    <property type="match status" value="1"/>
</dbReference>
<organism evidence="1 2">
    <name type="scientific">Tothia fuscella</name>
    <dbReference type="NCBI Taxonomy" id="1048955"/>
    <lineage>
        <taxon>Eukaryota</taxon>
        <taxon>Fungi</taxon>
        <taxon>Dikarya</taxon>
        <taxon>Ascomycota</taxon>
        <taxon>Pezizomycotina</taxon>
        <taxon>Dothideomycetes</taxon>
        <taxon>Pleosporomycetidae</taxon>
        <taxon>Venturiales</taxon>
        <taxon>Cylindrosympodiaceae</taxon>
        <taxon>Tothia</taxon>
    </lineage>
</organism>
<dbReference type="Pfam" id="PF07103">
    <property type="entry name" value="DUF1365"/>
    <property type="match status" value="1"/>
</dbReference>
<accession>A0A9P4TYD8</accession>
<gene>
    <name evidence="1" type="ORF">EJ08DRAFT_589348</name>
</gene>
<name>A0A9P4TYD8_9PEZI</name>
<dbReference type="PANTHER" id="PTHR33973">
    <property type="entry name" value="OS07G0153300 PROTEIN"/>
    <property type="match status" value="1"/>
</dbReference>
<comment type="caution">
    <text evidence="1">The sequence shown here is derived from an EMBL/GenBank/DDBJ whole genome shotgun (WGS) entry which is preliminary data.</text>
</comment>
<evidence type="ECO:0000313" key="2">
    <source>
        <dbReference type="Proteomes" id="UP000800235"/>
    </source>
</evidence>
<dbReference type="InterPro" id="IPR010775">
    <property type="entry name" value="DUF1365"/>
</dbReference>
<dbReference type="OrthoDB" id="3340520at2759"/>
<sequence>MSKKARKVDIPESGLPCPIILPSRTTHTRFFPKRHSFSYSYLQVSIPVEFEGSCGSLISVGESSKKGWFHVQASDYLDRTHLKSSLKAKLSAYLQSQGVQNAVWNHAFLITAPRFLGYSFNPVSFWYIYTADSKLSMMILEVNNTFDEKRMYLLKSDEPEEEATESLADNEGNLRDKTPGRFKHEWAKDFHVSPFSSRKGNYSLSAIDPFGKNSSFPIVFDNTIVLKSSKDHAKLVARVFSDGVAINPHMATQIEVARVLLSWCWVGFLTAPRILKEAFVLYFKRGLHVWLRPEVLPSSIGRRATQLEISLEPFFTRYLAYLVEHSNANLVLIYKSGLDISSQQVFQSHINEGATETLEIRVSSPAFFCRVMHYAHTAEAFDRESIFTDEKNRTVSISRPGLLLRLLSANKNIKSHRQPGVMERMRWSLHRQLRCPPSSPKYPLPVAEKAIVDIRTFPPSPLDCHVQSSNIDIELYFRQCTRVFLAQRFALGFIEIFDTLDLLARFGLTVLAISTVTGAAQSASVHGTLRVISASLQMLSINGLNIYSLVKQV</sequence>
<evidence type="ECO:0000313" key="1">
    <source>
        <dbReference type="EMBL" id="KAF2430206.1"/>
    </source>
</evidence>
<dbReference type="EMBL" id="MU007040">
    <property type="protein sequence ID" value="KAF2430206.1"/>
    <property type="molecule type" value="Genomic_DNA"/>
</dbReference>